<comment type="caution">
    <text evidence="6">The sequence shown here is derived from an EMBL/GenBank/DDBJ whole genome shotgun (WGS) entry which is preliminary data.</text>
</comment>
<dbReference type="Proteomes" id="UP000215694">
    <property type="component" value="Unassembled WGS sequence"/>
</dbReference>
<keyword evidence="1 3" id="KW-0963">Cytoplasm</keyword>
<evidence type="ECO:0000256" key="2">
    <source>
        <dbReference type="ARBA" id="ARBA00022517"/>
    </source>
</evidence>
<dbReference type="HAMAP" id="MF_01077">
    <property type="entry name" value="RimP"/>
    <property type="match status" value="1"/>
</dbReference>
<dbReference type="GO" id="GO:0006412">
    <property type="term" value="P:translation"/>
    <property type="evidence" value="ECO:0007669"/>
    <property type="project" value="TreeGrafter"/>
</dbReference>
<keyword evidence="2 3" id="KW-0690">Ribosome biogenesis</keyword>
<dbReference type="PANTHER" id="PTHR33867">
    <property type="entry name" value="RIBOSOME MATURATION FACTOR RIMP"/>
    <property type="match status" value="1"/>
</dbReference>
<dbReference type="SUPFAM" id="SSF74942">
    <property type="entry name" value="YhbC-like, C-terminal domain"/>
    <property type="match status" value="1"/>
</dbReference>
<feature type="domain" description="Ribosome maturation factor RimP N-terminal" evidence="4">
    <location>
        <begin position="12"/>
        <end position="84"/>
    </location>
</feature>
<dbReference type="RefSeq" id="WP_094366704.1">
    <property type="nucleotide sequence ID" value="NZ_NOJY02000065.1"/>
</dbReference>
<dbReference type="CDD" id="cd01734">
    <property type="entry name" value="YlxS_C"/>
    <property type="match status" value="1"/>
</dbReference>
<comment type="similarity">
    <text evidence="3">Belongs to the RimP family.</text>
</comment>
<evidence type="ECO:0000259" key="5">
    <source>
        <dbReference type="Pfam" id="PF17384"/>
    </source>
</evidence>
<evidence type="ECO:0000256" key="3">
    <source>
        <dbReference type="HAMAP-Rule" id="MF_01077"/>
    </source>
</evidence>
<dbReference type="InterPro" id="IPR035956">
    <property type="entry name" value="RimP_N_sf"/>
</dbReference>
<keyword evidence="7" id="KW-1185">Reference proteome</keyword>
<proteinExistence type="inferred from homology"/>
<evidence type="ECO:0000259" key="4">
    <source>
        <dbReference type="Pfam" id="PF02576"/>
    </source>
</evidence>
<dbReference type="FunFam" id="3.30.300.70:FF:000001">
    <property type="entry name" value="Ribosome maturation factor RimP"/>
    <property type="match status" value="1"/>
</dbReference>
<dbReference type="Gene3D" id="2.30.30.180">
    <property type="entry name" value="Ribosome maturation factor RimP, C-terminal domain"/>
    <property type="match status" value="1"/>
</dbReference>
<comment type="function">
    <text evidence="3">Required for maturation of 30S ribosomal subunits.</text>
</comment>
<organism evidence="6 7">
    <name type="scientific">Romboutsia weinsteinii</name>
    <dbReference type="NCBI Taxonomy" id="2020949"/>
    <lineage>
        <taxon>Bacteria</taxon>
        <taxon>Bacillati</taxon>
        <taxon>Bacillota</taxon>
        <taxon>Clostridia</taxon>
        <taxon>Peptostreptococcales</taxon>
        <taxon>Peptostreptococcaceae</taxon>
        <taxon>Romboutsia</taxon>
    </lineage>
</organism>
<dbReference type="Pfam" id="PF02576">
    <property type="entry name" value="RimP_N"/>
    <property type="match status" value="1"/>
</dbReference>
<evidence type="ECO:0000256" key="1">
    <source>
        <dbReference type="ARBA" id="ARBA00022490"/>
    </source>
</evidence>
<dbReference type="SUPFAM" id="SSF75420">
    <property type="entry name" value="YhbC-like, N-terminal domain"/>
    <property type="match status" value="1"/>
</dbReference>
<sequence length="153" mass="17563">MKKSTETTIEELVMPIIDTNGFELVDVEYVKEAGEYYLRVYIDKEGGISLNECEVVSRALSEILDVKDPIKDNYFLEVSSPGLDRPLKKDKDFVKYQGREVEIKLYKPINGTKQLEAELVGLTEDKNIKVIIDNEEVEFNKKDVALIRLAIKF</sequence>
<dbReference type="Gene3D" id="3.30.300.70">
    <property type="entry name" value="RimP-like superfamily, N-terminal"/>
    <property type="match status" value="1"/>
</dbReference>
<evidence type="ECO:0000313" key="6">
    <source>
        <dbReference type="EMBL" id="RDY25514.1"/>
    </source>
</evidence>
<dbReference type="InterPro" id="IPR028998">
    <property type="entry name" value="RimP_C"/>
</dbReference>
<gene>
    <name evidence="3" type="primary">rimP</name>
    <name evidence="6" type="ORF">CHL78_017760</name>
</gene>
<dbReference type="Pfam" id="PF17384">
    <property type="entry name" value="DUF150_C"/>
    <property type="match status" value="1"/>
</dbReference>
<dbReference type="GO" id="GO:0000028">
    <property type="term" value="P:ribosomal small subunit assembly"/>
    <property type="evidence" value="ECO:0007669"/>
    <property type="project" value="TreeGrafter"/>
</dbReference>
<accession>A0A371IYG9</accession>
<dbReference type="PANTHER" id="PTHR33867:SF1">
    <property type="entry name" value="RIBOSOME MATURATION FACTOR RIMP"/>
    <property type="match status" value="1"/>
</dbReference>
<dbReference type="GO" id="GO:0005829">
    <property type="term" value="C:cytosol"/>
    <property type="evidence" value="ECO:0007669"/>
    <property type="project" value="TreeGrafter"/>
</dbReference>
<reference evidence="6 7" key="1">
    <citation type="journal article" date="2017" name="Genome Announc.">
        <title>Draft Genome Sequence of Romboutsia weinsteinii sp. nov. Strain CCRI-19649(T) Isolated from Surface Water.</title>
        <authorList>
            <person name="Maheux A.F."/>
            <person name="Boudreau D.K."/>
            <person name="Berube E."/>
            <person name="Boissinot M."/>
            <person name="Cantin P."/>
            <person name="Raymond F."/>
            <person name="Corbeil J."/>
            <person name="Omar R.F."/>
            <person name="Bergeron M.G."/>
        </authorList>
    </citation>
    <scope>NUCLEOTIDE SEQUENCE [LARGE SCALE GENOMIC DNA]</scope>
    <source>
        <strain evidence="6 7">CCRI-19649</strain>
    </source>
</reference>
<comment type="subcellular location">
    <subcellularLocation>
        <location evidence="3">Cytoplasm</location>
    </subcellularLocation>
</comment>
<dbReference type="InterPro" id="IPR028989">
    <property type="entry name" value="RimP_N"/>
</dbReference>
<dbReference type="AlphaFoldDB" id="A0A371IYG9"/>
<dbReference type="EMBL" id="NOJY02000065">
    <property type="protein sequence ID" value="RDY25514.1"/>
    <property type="molecule type" value="Genomic_DNA"/>
</dbReference>
<dbReference type="InterPro" id="IPR036847">
    <property type="entry name" value="RimP_C_sf"/>
</dbReference>
<feature type="domain" description="Ribosome maturation factor RimP C-terminal" evidence="5">
    <location>
        <begin position="87"/>
        <end position="153"/>
    </location>
</feature>
<name>A0A371IYG9_9FIRM</name>
<dbReference type="InterPro" id="IPR003728">
    <property type="entry name" value="Ribosome_maturation_RimP"/>
</dbReference>
<dbReference type="OrthoDB" id="9805006at2"/>
<protein>
    <recommendedName>
        <fullName evidence="3">Ribosome maturation factor RimP</fullName>
    </recommendedName>
</protein>
<evidence type="ECO:0000313" key="7">
    <source>
        <dbReference type="Proteomes" id="UP000215694"/>
    </source>
</evidence>